<comment type="similarity">
    <text evidence="6">Belongs to the ABC-4 integral membrane protein family.</text>
</comment>
<evidence type="ECO:0000313" key="11">
    <source>
        <dbReference type="EMBL" id="RKI02628.1"/>
    </source>
</evidence>
<evidence type="ECO:0000256" key="5">
    <source>
        <dbReference type="ARBA" id="ARBA00023136"/>
    </source>
</evidence>
<protein>
    <submittedName>
        <fullName evidence="11">ABC transporter permease</fullName>
    </submittedName>
</protein>
<evidence type="ECO:0000256" key="7">
    <source>
        <dbReference type="SAM" id="MobiDB-lite"/>
    </source>
</evidence>
<keyword evidence="12" id="KW-1185">Reference proteome</keyword>
<proteinExistence type="inferred from homology"/>
<feature type="transmembrane region" description="Helical" evidence="8">
    <location>
        <begin position="21"/>
        <end position="50"/>
    </location>
</feature>
<dbReference type="EMBL" id="RAWI01000203">
    <property type="protein sequence ID" value="RKI02628.1"/>
    <property type="molecule type" value="Genomic_DNA"/>
</dbReference>
<dbReference type="InterPro" id="IPR050250">
    <property type="entry name" value="Macrolide_Exporter_MacB"/>
</dbReference>
<organism evidence="11 12">
    <name type="scientific">Corallococcus praedator</name>
    <dbReference type="NCBI Taxonomy" id="2316724"/>
    <lineage>
        <taxon>Bacteria</taxon>
        <taxon>Pseudomonadati</taxon>
        <taxon>Myxococcota</taxon>
        <taxon>Myxococcia</taxon>
        <taxon>Myxococcales</taxon>
        <taxon>Cystobacterineae</taxon>
        <taxon>Myxococcaceae</taxon>
        <taxon>Corallococcus</taxon>
    </lineage>
</organism>
<comment type="subcellular location">
    <subcellularLocation>
        <location evidence="1">Cell membrane</location>
        <topology evidence="1">Multi-pass membrane protein</topology>
    </subcellularLocation>
</comment>
<comment type="caution">
    <text evidence="11">The sequence shown here is derived from an EMBL/GenBank/DDBJ whole genome shotgun (WGS) entry which is preliminary data.</text>
</comment>
<dbReference type="Pfam" id="PF12704">
    <property type="entry name" value="MacB_PCD"/>
    <property type="match status" value="2"/>
</dbReference>
<gene>
    <name evidence="11" type="ORF">D7Y13_24055</name>
</gene>
<feature type="transmembrane region" description="Helical" evidence="8">
    <location>
        <begin position="270"/>
        <end position="291"/>
    </location>
</feature>
<dbReference type="NCBIfam" id="TIGR03434">
    <property type="entry name" value="ADOP"/>
    <property type="match status" value="1"/>
</dbReference>
<name>A0ABX9QE85_9BACT</name>
<feature type="transmembrane region" description="Helical" evidence="8">
    <location>
        <begin position="318"/>
        <end position="337"/>
    </location>
</feature>
<evidence type="ECO:0000256" key="3">
    <source>
        <dbReference type="ARBA" id="ARBA00022692"/>
    </source>
</evidence>
<feature type="transmembrane region" description="Helical" evidence="8">
    <location>
        <begin position="416"/>
        <end position="434"/>
    </location>
</feature>
<feature type="domain" description="ABC3 transporter permease C-terminal" evidence="9">
    <location>
        <begin position="683"/>
        <end position="796"/>
    </location>
</feature>
<accession>A0ABX9QE85</accession>
<dbReference type="Proteomes" id="UP000278907">
    <property type="component" value="Unassembled WGS sequence"/>
</dbReference>
<feature type="domain" description="MacB-like periplasmic core" evidence="10">
    <location>
        <begin position="27"/>
        <end position="235"/>
    </location>
</feature>
<dbReference type="InterPro" id="IPR025857">
    <property type="entry name" value="MacB_PCD"/>
</dbReference>
<sequence>MSIIDSLVADVRFALRTFRRAPGFASVAILCVALGIGANAIIFSVVHGVLMGPLPYSQPERLVSLFEVRSQSSRGQVSWPMFWVWRQEASAFERMAAFNAGGTTLQTEESSERLDAIRGTADYFAVYGVPALLGRTFEQDEDLFGQEPVAVLSEDLWRTRFGADPAVLGRSIMLDRVLHTVVGVMPASFDASTDVWMPLVAPPDAQTRTRGFVLNVRARMAPGVSLEKASAQLKEVAAQVGASQAQGPRSAQVIPLREGLTETWRTPLQALLGAVALVLLIACTNVANLLLARAGARQQELAIRVALGAGRGRLIQQFLVESLILALLGGALGALLARWGLDALLALAPDTLPRQNIIAIDGTSLLFLSALTVASGIGFGLLPALHVSRLDVRGGLVAKGSAGGGTSPSRRLRASLVIAEIALSLILLVGAGLLGRSFLLLMGTSPGLATEQILTLHLGISKDRFFKDGVLDVDLAPRLLQPVLDEVRALPGVSAAGMTSVLPIQRAWNNARYTVEGEPSPEPGDEPTAERRASSPGYFATMSIPLLQGRDFTAQDTGTGESVVIINEALARRHFKDKNAVGRRLMIGTVVATIIGVVGDVRQAGLDKEPLAEFHLPYGRPWGDDSLVLVVHTALAPETLLPSVREAVRRVDGSLPLYRAMTMEQVIAKSLGLRRLVLCLLGTFAMMALVLSAYGLHGVISLLVTQRTQEIGIRMALGASTGDILRLILGQGARLTGMGIAVGFAGALILARVLGSQLYGVTAWDPLTFGAGSLLLASVALLACWLPARRALRADPIRAIRSE</sequence>
<dbReference type="PANTHER" id="PTHR30572:SF4">
    <property type="entry name" value="ABC TRANSPORTER PERMEASE YTRF"/>
    <property type="match status" value="1"/>
</dbReference>
<evidence type="ECO:0000259" key="10">
    <source>
        <dbReference type="Pfam" id="PF12704"/>
    </source>
</evidence>
<dbReference type="PANTHER" id="PTHR30572">
    <property type="entry name" value="MEMBRANE COMPONENT OF TRANSPORTER-RELATED"/>
    <property type="match status" value="1"/>
</dbReference>
<feature type="transmembrane region" description="Helical" evidence="8">
    <location>
        <begin position="357"/>
        <end position="382"/>
    </location>
</feature>
<dbReference type="RefSeq" id="WP_120585123.1">
    <property type="nucleotide sequence ID" value="NZ_RAWI01000203.1"/>
</dbReference>
<keyword evidence="3 8" id="KW-0812">Transmembrane</keyword>
<evidence type="ECO:0000256" key="6">
    <source>
        <dbReference type="ARBA" id="ARBA00038076"/>
    </source>
</evidence>
<dbReference type="InterPro" id="IPR017800">
    <property type="entry name" value="ADOP"/>
</dbReference>
<keyword evidence="2" id="KW-1003">Cell membrane</keyword>
<dbReference type="Pfam" id="PF02687">
    <property type="entry name" value="FtsX"/>
    <property type="match status" value="2"/>
</dbReference>
<evidence type="ECO:0000256" key="2">
    <source>
        <dbReference type="ARBA" id="ARBA00022475"/>
    </source>
</evidence>
<reference evidence="11 12" key="1">
    <citation type="submission" date="2018-09" db="EMBL/GenBank/DDBJ databases">
        <authorList>
            <person name="Livingstone P.G."/>
            <person name="Whitworth D.E."/>
        </authorList>
    </citation>
    <scope>NUCLEOTIDE SEQUENCE [LARGE SCALE GENOMIC DNA]</scope>
    <source>
        <strain evidence="11 12">CA031B</strain>
    </source>
</reference>
<keyword evidence="4 8" id="KW-1133">Transmembrane helix</keyword>
<evidence type="ECO:0000259" key="9">
    <source>
        <dbReference type="Pfam" id="PF02687"/>
    </source>
</evidence>
<evidence type="ECO:0000256" key="8">
    <source>
        <dbReference type="SAM" id="Phobius"/>
    </source>
</evidence>
<feature type="transmembrane region" description="Helical" evidence="8">
    <location>
        <begin position="676"/>
        <end position="699"/>
    </location>
</feature>
<feature type="domain" description="ABC3 transporter permease C-terminal" evidence="9">
    <location>
        <begin position="274"/>
        <end position="391"/>
    </location>
</feature>
<feature type="region of interest" description="Disordered" evidence="7">
    <location>
        <begin position="514"/>
        <end position="534"/>
    </location>
</feature>
<feature type="domain" description="MacB-like periplasmic core" evidence="10">
    <location>
        <begin position="482"/>
        <end position="602"/>
    </location>
</feature>
<feature type="transmembrane region" description="Helical" evidence="8">
    <location>
        <begin position="767"/>
        <end position="788"/>
    </location>
</feature>
<keyword evidence="5 8" id="KW-0472">Membrane</keyword>
<evidence type="ECO:0000256" key="4">
    <source>
        <dbReference type="ARBA" id="ARBA00022989"/>
    </source>
</evidence>
<feature type="transmembrane region" description="Helical" evidence="8">
    <location>
        <begin position="736"/>
        <end position="755"/>
    </location>
</feature>
<dbReference type="InterPro" id="IPR003838">
    <property type="entry name" value="ABC3_permease_C"/>
</dbReference>
<evidence type="ECO:0000256" key="1">
    <source>
        <dbReference type="ARBA" id="ARBA00004651"/>
    </source>
</evidence>
<evidence type="ECO:0000313" key="12">
    <source>
        <dbReference type="Proteomes" id="UP000278907"/>
    </source>
</evidence>